<keyword evidence="5 7" id="KW-0067">ATP-binding</keyword>
<dbReference type="EMBL" id="CP001802">
    <property type="protein sequence ID" value="ACY23085.1"/>
    <property type="molecule type" value="Genomic_DNA"/>
</dbReference>
<dbReference type="PANTHER" id="PTHR23090:SF9">
    <property type="entry name" value="GLUTAMINE-DEPENDENT NAD(+) SYNTHETASE"/>
    <property type="match status" value="1"/>
</dbReference>
<dbReference type="InterPro" id="IPR014729">
    <property type="entry name" value="Rossmann-like_a/b/a_fold"/>
</dbReference>
<dbReference type="OrthoDB" id="9760188at2"/>
<dbReference type="FunFam" id="3.40.50.620:FF:000155">
    <property type="entry name" value="Glutamine-dependent NAD(+) synthetase"/>
    <property type="match status" value="1"/>
</dbReference>
<dbReference type="SUPFAM" id="SSF56317">
    <property type="entry name" value="Carbon-nitrogen hydrolase"/>
    <property type="match status" value="1"/>
</dbReference>
<protein>
    <recommendedName>
        <fullName evidence="7 8">Glutamine-dependent NAD(+) synthetase</fullName>
        <ecNumber evidence="7 8">6.3.5.1</ecNumber>
    </recommendedName>
    <alternativeName>
        <fullName evidence="7 8">NAD(+) synthase [glutamine-hydrolyzing]</fullName>
    </alternativeName>
</protein>
<gene>
    <name evidence="7" type="primary">nadE</name>
    <name evidence="11" type="ordered locus">Gbro_3909</name>
</gene>
<dbReference type="EC" id="6.3.5.1" evidence="7 8"/>
<dbReference type="InterPro" id="IPR041856">
    <property type="entry name" value="NAD+_synth_C"/>
</dbReference>
<feature type="binding site" evidence="7">
    <location>
        <begin position="492"/>
        <end position="495"/>
    </location>
    <ligand>
        <name>deamido-NAD(+)</name>
        <dbReference type="ChEBI" id="CHEBI:58437"/>
        <note>ligand shared between two neighboring subunits</note>
    </ligand>
</feature>
<reference evidence="11 12" key="2">
    <citation type="journal article" date="2010" name="Stand. Genomic Sci.">
        <title>Complete genome sequence of Gordonia bronchialis type strain (3410).</title>
        <authorList>
            <person name="Ivanova N."/>
            <person name="Sikorski J."/>
            <person name="Jando M."/>
            <person name="Lapidus A."/>
            <person name="Nolan M."/>
            <person name="Lucas S."/>
            <person name="Del Rio T.G."/>
            <person name="Tice H."/>
            <person name="Copeland A."/>
            <person name="Cheng J.F."/>
            <person name="Chen F."/>
            <person name="Bruce D."/>
            <person name="Goodwin L."/>
            <person name="Pitluck S."/>
            <person name="Mavromatis K."/>
            <person name="Ovchinnikova G."/>
            <person name="Pati A."/>
            <person name="Chen A."/>
            <person name="Palaniappan K."/>
            <person name="Land M."/>
            <person name="Hauser L."/>
            <person name="Chang Y.J."/>
            <person name="Jeffries C.D."/>
            <person name="Chain P."/>
            <person name="Saunders E."/>
            <person name="Han C."/>
            <person name="Detter J.C."/>
            <person name="Brettin T."/>
            <person name="Rohde M."/>
            <person name="Goker M."/>
            <person name="Bristow J."/>
            <person name="Eisen J.A."/>
            <person name="Markowitz V."/>
            <person name="Hugenholtz P."/>
            <person name="Klenk H.P."/>
            <person name="Kyrpides N.C."/>
        </authorList>
    </citation>
    <scope>NUCLEOTIDE SEQUENCE [LARGE SCALE GENOMIC DNA]</scope>
    <source>
        <strain evidence="12">ATCC 25592 / DSM 43247 / BCRC 13721 / JCM 3198 / KCTC 3076 / NBRC 16047 / NCTC 10667</strain>
    </source>
</reference>
<evidence type="ECO:0000256" key="1">
    <source>
        <dbReference type="ARBA" id="ARBA00005188"/>
    </source>
</evidence>
<evidence type="ECO:0000256" key="4">
    <source>
        <dbReference type="ARBA" id="ARBA00022741"/>
    </source>
</evidence>
<dbReference type="PIRSF" id="PIRSF006630">
    <property type="entry name" value="NADS_GAT"/>
    <property type="match status" value="1"/>
</dbReference>
<feature type="binding site" evidence="7">
    <location>
        <position position="482"/>
    </location>
    <ligand>
        <name>ATP</name>
        <dbReference type="ChEBI" id="CHEBI:30616"/>
    </ligand>
</feature>
<comment type="similarity">
    <text evidence="2 7 8">In the C-terminal section; belongs to the NAD synthetase family.</text>
</comment>
<dbReference type="InterPro" id="IPR003010">
    <property type="entry name" value="C-N_Hydrolase"/>
</dbReference>
<evidence type="ECO:0000313" key="12">
    <source>
        <dbReference type="Proteomes" id="UP000001219"/>
    </source>
</evidence>
<accession>D0L3T2</accession>
<keyword evidence="12" id="KW-1185">Reference proteome</keyword>
<dbReference type="eggNOG" id="COG0171">
    <property type="taxonomic scope" value="Bacteria"/>
</dbReference>
<feature type="domain" description="CN hydrolase" evidence="10">
    <location>
        <begin position="9"/>
        <end position="274"/>
    </location>
</feature>
<evidence type="ECO:0000256" key="3">
    <source>
        <dbReference type="ARBA" id="ARBA00022598"/>
    </source>
</evidence>
<comment type="pathway">
    <text evidence="1 7 8">Cofactor biosynthesis; NAD(+) biosynthesis; NAD(+) from deamido-NAD(+) (L-Gln route): step 1/1.</text>
</comment>
<dbReference type="RefSeq" id="WP_012835588.1">
    <property type="nucleotide sequence ID" value="NC_013441.1"/>
</dbReference>
<evidence type="ECO:0000256" key="7">
    <source>
        <dbReference type="HAMAP-Rule" id="MF_02090"/>
    </source>
</evidence>
<sequence>MSVHAHGFVRVAGAVPVLSLADPATNTARTIELMRQAADEGARLVVFPELGLCGYSADDLFHQDALIDACHTGLTEIIAASAGVGAVVVVGLPMQVGDGLFNCAAVVYNGRLLGVVPKSYLPNYREFYEQRFFSAARDAIATTVTIGDTETPFGTDLIFDAADLPGFALHVEICEDGWVAIPPSTWAALGGATVLANLSGSPVTVGKEGYRKALCTSHSARLLAAHLYVAAGYGESTTDLAWDGDALITENGTLLARSELFTMSDQVISADVDLDRLRQERMRMISLRDQAGDFADDLKSLRRIRFEFGSVETAARDDDLLRRVVPRFPFVPADSADRDERCREVRNIQVQGLAARLRATDIDKIVIGVSGGLDSTLALLVAVDTFDRLGLPRSNILGYTMPGFATGGATLRRAHALMDTLGVSGTELDIRPSCEQMLADLDHPYSRGEKVFDVTFENVQAGERTSHLFRLANHLGAIVLGTGDLSELALGWCTYGVGDQMSHYNVNGSVPKTLIQHLIRWMIAVGEYSEDTTSTLVEILDDVITPELVPPGEDGAIQSTEDTVGPYELHDFFLYYHTRFGYRPDKIAYLARQAWGDRERGPWSDMIAPERRNQYDAATIEHWLGVFLKRFMANQFKRTAMPNGPKIGSGGSLSPRGDWRSPSDASARVWLDQLSDSR</sequence>
<dbReference type="GO" id="GO:0003952">
    <property type="term" value="F:NAD+ synthase (glutamine-hydrolyzing) activity"/>
    <property type="evidence" value="ECO:0007669"/>
    <property type="project" value="UniProtKB-UniRule"/>
</dbReference>
<dbReference type="GO" id="GO:0005524">
    <property type="term" value="F:ATP binding"/>
    <property type="evidence" value="ECO:0007669"/>
    <property type="project" value="UniProtKB-UniRule"/>
</dbReference>
<feature type="binding site" evidence="7">
    <location>
        <position position="458"/>
    </location>
    <ligand>
        <name>deamido-NAD(+)</name>
        <dbReference type="ChEBI" id="CHEBI:58437"/>
        <note>ligand shared between two neighboring subunits</note>
    </ligand>
</feature>
<keyword evidence="4 7" id="KW-0547">Nucleotide-binding</keyword>
<dbReference type="AlphaFoldDB" id="D0L3T2"/>
<evidence type="ECO:0000256" key="5">
    <source>
        <dbReference type="ARBA" id="ARBA00022840"/>
    </source>
</evidence>
<name>D0L3T2_GORB4</name>
<dbReference type="InterPro" id="IPR014445">
    <property type="entry name" value="Gln-dep_NAD_synthase"/>
</dbReference>
<dbReference type="HOGENOM" id="CLU_025662_0_0_11"/>
<keyword evidence="3 7" id="KW-0436">Ligase</keyword>
<organism evidence="11 12">
    <name type="scientific">Gordonia bronchialis (strain ATCC 25592 / DSM 43247 / BCRC 13721 / JCM 3198 / KCTC 3076 / NBRC 16047 / NCTC 10667)</name>
    <name type="common">Rhodococcus bronchialis</name>
    <dbReference type="NCBI Taxonomy" id="526226"/>
    <lineage>
        <taxon>Bacteria</taxon>
        <taxon>Bacillati</taxon>
        <taxon>Actinomycetota</taxon>
        <taxon>Actinomycetes</taxon>
        <taxon>Mycobacteriales</taxon>
        <taxon>Gordoniaceae</taxon>
        <taxon>Gordonia</taxon>
    </lineage>
</organism>
<reference evidence="12" key="1">
    <citation type="submission" date="2009-10" db="EMBL/GenBank/DDBJ databases">
        <title>The complete chromosome of Gordonia bronchialis DSM 43247.</title>
        <authorList>
            <consortium name="US DOE Joint Genome Institute (JGI-PGF)"/>
            <person name="Lucas S."/>
            <person name="Copeland A."/>
            <person name="Lapidus A."/>
            <person name="Glavina del Rio T."/>
            <person name="Dalin E."/>
            <person name="Tice H."/>
            <person name="Bruce D."/>
            <person name="Goodwin L."/>
            <person name="Pitluck S."/>
            <person name="Kyrpides N."/>
            <person name="Mavromatis K."/>
            <person name="Ivanova N."/>
            <person name="Ovchinnikova G."/>
            <person name="Saunders E."/>
            <person name="Brettin T."/>
            <person name="Detter J.C."/>
            <person name="Han C."/>
            <person name="Larimer F."/>
            <person name="Land M."/>
            <person name="Hauser L."/>
            <person name="Markowitz V."/>
            <person name="Cheng J.-F."/>
            <person name="Hugenholtz P."/>
            <person name="Woyke T."/>
            <person name="Wu D."/>
            <person name="Jando M."/>
            <person name="Schneider S."/>
            <person name="Goeker M."/>
            <person name="Klenk H.-P."/>
            <person name="Eisen J.A."/>
        </authorList>
    </citation>
    <scope>NUCLEOTIDE SEQUENCE [LARGE SCALE GENOMIC DNA]</scope>
    <source>
        <strain evidence="12">ATCC 25592 / DSM 43247 / BCRC 13721 / JCM 3198 / KCTC 3076 / NBRC 16047 / NCTC 10667</strain>
    </source>
</reference>
<dbReference type="InterPro" id="IPR022310">
    <property type="entry name" value="NAD/GMP_synthase"/>
</dbReference>
<dbReference type="GO" id="GO:0004359">
    <property type="term" value="F:glutaminase activity"/>
    <property type="evidence" value="ECO:0007669"/>
    <property type="project" value="InterPro"/>
</dbReference>
<dbReference type="SUPFAM" id="SSF52402">
    <property type="entry name" value="Adenine nucleotide alpha hydrolases-like"/>
    <property type="match status" value="1"/>
</dbReference>
<feature type="active site" description="Proton acceptor; for glutaminase activity" evidence="7">
    <location>
        <position position="49"/>
    </location>
</feature>
<feature type="binding site" evidence="7">
    <location>
        <position position="487"/>
    </location>
    <ligand>
        <name>deamido-NAD(+)</name>
        <dbReference type="ChEBI" id="CHEBI:58437"/>
        <note>ligand shared between two neighboring subunits</note>
    </ligand>
</feature>
<dbReference type="Gene3D" id="1.10.10.1140">
    <property type="entry name" value="Glutamine-dependent NAD+ synthetase, C-terminal domain"/>
    <property type="match status" value="1"/>
</dbReference>
<feature type="active site" description="Nucleophile; for glutaminase activity" evidence="7">
    <location>
        <position position="174"/>
    </location>
</feature>
<comment type="catalytic activity">
    <reaction evidence="7 8">
        <text>deamido-NAD(+) + L-glutamine + ATP + H2O = L-glutamate + AMP + diphosphate + NAD(+) + H(+)</text>
        <dbReference type="Rhea" id="RHEA:24384"/>
        <dbReference type="ChEBI" id="CHEBI:15377"/>
        <dbReference type="ChEBI" id="CHEBI:15378"/>
        <dbReference type="ChEBI" id="CHEBI:29985"/>
        <dbReference type="ChEBI" id="CHEBI:30616"/>
        <dbReference type="ChEBI" id="CHEBI:33019"/>
        <dbReference type="ChEBI" id="CHEBI:57540"/>
        <dbReference type="ChEBI" id="CHEBI:58359"/>
        <dbReference type="ChEBI" id="CHEBI:58437"/>
        <dbReference type="ChEBI" id="CHEBI:456215"/>
        <dbReference type="EC" id="6.3.5.1"/>
    </reaction>
</comment>
<dbReference type="InterPro" id="IPR003694">
    <property type="entry name" value="NAD_synthase"/>
</dbReference>
<dbReference type="STRING" id="526226.Gbro_3909"/>
<proteinExistence type="inferred from homology"/>
<dbReference type="eggNOG" id="COG0388">
    <property type="taxonomic scope" value="Bacteria"/>
</dbReference>
<evidence type="ECO:0000256" key="6">
    <source>
        <dbReference type="ARBA" id="ARBA00023027"/>
    </source>
</evidence>
<dbReference type="FunFam" id="1.10.10.1140:FF:000001">
    <property type="entry name" value="Glutamine-dependent NAD(+) synthetase"/>
    <property type="match status" value="1"/>
</dbReference>
<dbReference type="NCBIfam" id="NF002730">
    <property type="entry name" value="PRK02628.1"/>
    <property type="match status" value="1"/>
</dbReference>
<feature type="binding site" evidence="7">
    <location>
        <begin position="368"/>
        <end position="375"/>
    </location>
    <ligand>
        <name>ATP</name>
        <dbReference type="ChEBI" id="CHEBI:30616"/>
    </ligand>
</feature>
<dbReference type="Gene3D" id="3.60.110.10">
    <property type="entry name" value="Carbon-nitrogen hydrolase"/>
    <property type="match status" value="1"/>
</dbReference>
<dbReference type="Pfam" id="PF00795">
    <property type="entry name" value="CN_hydrolase"/>
    <property type="match status" value="1"/>
</dbReference>
<comment type="function">
    <text evidence="7">Catalyzes the ATP-dependent amidation of deamido-NAD to form NAD. Uses L-glutamine as a nitrogen source.</text>
</comment>
<feature type="region of interest" description="Disordered" evidence="9">
    <location>
        <begin position="641"/>
        <end position="665"/>
    </location>
</feature>
<dbReference type="GO" id="GO:0005737">
    <property type="term" value="C:cytoplasm"/>
    <property type="evidence" value="ECO:0007669"/>
    <property type="project" value="InterPro"/>
</dbReference>
<dbReference type="Proteomes" id="UP000001219">
    <property type="component" value="Chromosome"/>
</dbReference>
<dbReference type="Gene3D" id="3.40.50.620">
    <property type="entry name" value="HUPs"/>
    <property type="match status" value="1"/>
</dbReference>
<feature type="active site" description="For glutaminase activity" evidence="7">
    <location>
        <position position="118"/>
    </location>
</feature>
<evidence type="ECO:0000256" key="9">
    <source>
        <dbReference type="SAM" id="MobiDB-lite"/>
    </source>
</evidence>
<evidence type="ECO:0000256" key="8">
    <source>
        <dbReference type="PIRNR" id="PIRNR006630"/>
    </source>
</evidence>
<dbReference type="PANTHER" id="PTHR23090">
    <property type="entry name" value="NH 3 /GLUTAMINE-DEPENDENT NAD + SYNTHETASE"/>
    <property type="match status" value="1"/>
</dbReference>
<dbReference type="GO" id="GO:0008795">
    <property type="term" value="F:NAD+ synthase activity"/>
    <property type="evidence" value="ECO:0007669"/>
    <property type="project" value="UniProtKB-UniRule"/>
</dbReference>
<dbReference type="Pfam" id="PF02540">
    <property type="entry name" value="NAD_synthase"/>
    <property type="match status" value="1"/>
</dbReference>
<feature type="binding site" evidence="7">
    <location>
        <position position="637"/>
    </location>
    <ligand>
        <name>deamido-NAD(+)</name>
        <dbReference type="ChEBI" id="CHEBI:58437"/>
        <note>ligand shared between two neighboring subunits</note>
    </ligand>
</feature>
<dbReference type="KEGG" id="gbr:Gbro_3909"/>
<dbReference type="CDD" id="cd00553">
    <property type="entry name" value="NAD_synthase"/>
    <property type="match status" value="1"/>
</dbReference>
<keyword evidence="6 7" id="KW-0520">NAD</keyword>
<evidence type="ECO:0000256" key="2">
    <source>
        <dbReference type="ARBA" id="ARBA00007145"/>
    </source>
</evidence>
<feature type="binding site" evidence="7">
    <location>
        <position position="124"/>
    </location>
    <ligand>
        <name>L-glutamine</name>
        <dbReference type="ChEBI" id="CHEBI:58359"/>
    </ligand>
</feature>
<dbReference type="UniPathway" id="UPA00253">
    <property type="reaction ID" value="UER00334"/>
</dbReference>
<evidence type="ECO:0000259" key="10">
    <source>
        <dbReference type="PROSITE" id="PS50263"/>
    </source>
</evidence>
<dbReference type="CDD" id="cd07570">
    <property type="entry name" value="GAT_Gln-NAD-synth"/>
    <property type="match status" value="1"/>
</dbReference>
<feature type="binding site" evidence="7">
    <location>
        <position position="207"/>
    </location>
    <ligand>
        <name>L-glutamine</name>
        <dbReference type="ChEBI" id="CHEBI:58359"/>
    </ligand>
</feature>
<dbReference type="GO" id="GO:0009435">
    <property type="term" value="P:NAD+ biosynthetic process"/>
    <property type="evidence" value="ECO:0007669"/>
    <property type="project" value="UniProtKB-UniRule"/>
</dbReference>
<dbReference type="InterPro" id="IPR036526">
    <property type="entry name" value="C-N_Hydrolase_sf"/>
</dbReference>
<dbReference type="HAMAP" id="MF_02090">
    <property type="entry name" value="NadE_glutamine_dep"/>
    <property type="match status" value="1"/>
</dbReference>
<evidence type="ECO:0000313" key="11">
    <source>
        <dbReference type="EMBL" id="ACY23085.1"/>
    </source>
</evidence>
<dbReference type="PROSITE" id="PS50263">
    <property type="entry name" value="CN_HYDROLASE"/>
    <property type="match status" value="1"/>
</dbReference>
<feature type="binding site" evidence="7">
    <location>
        <position position="201"/>
    </location>
    <ligand>
        <name>L-glutamine</name>
        <dbReference type="ChEBI" id="CHEBI:58359"/>
    </ligand>
</feature>